<dbReference type="Gene3D" id="1.10.357.10">
    <property type="entry name" value="Tetracycline Repressor, domain 2"/>
    <property type="match status" value="1"/>
</dbReference>
<feature type="domain" description="HTH tetR-type" evidence="5">
    <location>
        <begin position="2"/>
        <end position="62"/>
    </location>
</feature>
<reference evidence="6 7" key="1">
    <citation type="submission" date="2022-04" db="EMBL/GenBank/DDBJ databases">
        <title>Human microbiome associated bacterial genomes.</title>
        <authorList>
            <person name="Sandstrom S."/>
            <person name="Salamzade R."/>
            <person name="Kalan L.R."/>
        </authorList>
    </citation>
    <scope>NUCLEOTIDE SEQUENCE [LARGE SCALE GENOMIC DNA]</scope>
    <source>
        <strain evidence="7">p3-SID1799</strain>
    </source>
</reference>
<dbReference type="SUPFAM" id="SSF48498">
    <property type="entry name" value="Tetracyclin repressor-like, C-terminal domain"/>
    <property type="match status" value="1"/>
</dbReference>
<evidence type="ECO:0000256" key="2">
    <source>
        <dbReference type="ARBA" id="ARBA00023125"/>
    </source>
</evidence>
<dbReference type="Pfam" id="PF13305">
    <property type="entry name" value="TetR_C_33"/>
    <property type="match status" value="1"/>
</dbReference>
<evidence type="ECO:0000313" key="6">
    <source>
        <dbReference type="EMBL" id="MCT2042389.1"/>
    </source>
</evidence>
<keyword evidence="1" id="KW-0805">Transcription regulation</keyword>
<dbReference type="SUPFAM" id="SSF46689">
    <property type="entry name" value="Homeodomain-like"/>
    <property type="match status" value="1"/>
</dbReference>
<accession>A0ABT2HVP1</accession>
<evidence type="ECO:0000256" key="4">
    <source>
        <dbReference type="PROSITE-ProRule" id="PRU00335"/>
    </source>
</evidence>
<sequence length="169" mass="17979">MENLADQLVTTAAQILDESGLAAVTVREVARRTGVSHGAPRRYFPTLESLHAAVAHRGLTDLATALHAAGGTTDAWASAYVAFAMARPDTFELLFRHDDLEGAGSNLRGVSLPLLQGWCELFQGERPHCTKTDAITAWTGIHGIATLSARRALDLVGADPQALLARILA</sequence>
<evidence type="ECO:0000313" key="7">
    <source>
        <dbReference type="Proteomes" id="UP001525379"/>
    </source>
</evidence>
<dbReference type="InterPro" id="IPR009057">
    <property type="entry name" value="Homeodomain-like_sf"/>
</dbReference>
<feature type="DNA-binding region" description="H-T-H motif" evidence="4">
    <location>
        <begin position="25"/>
        <end position="44"/>
    </location>
</feature>
<dbReference type="RefSeq" id="WP_260103920.1">
    <property type="nucleotide sequence ID" value="NZ_JALXSQ010000008.1"/>
</dbReference>
<dbReference type="InterPro" id="IPR036271">
    <property type="entry name" value="Tet_transcr_reg_TetR-rel_C_sf"/>
</dbReference>
<dbReference type="PROSITE" id="PS50977">
    <property type="entry name" value="HTH_TETR_2"/>
    <property type="match status" value="1"/>
</dbReference>
<dbReference type="InterPro" id="IPR001647">
    <property type="entry name" value="HTH_TetR"/>
</dbReference>
<organism evidence="6 7">
    <name type="scientific">Pseudoclavibacter albus</name>
    <dbReference type="NCBI Taxonomy" id="272241"/>
    <lineage>
        <taxon>Bacteria</taxon>
        <taxon>Bacillati</taxon>
        <taxon>Actinomycetota</taxon>
        <taxon>Actinomycetes</taxon>
        <taxon>Micrococcales</taxon>
        <taxon>Microbacteriaceae</taxon>
        <taxon>Pseudoclavibacter</taxon>
    </lineage>
</organism>
<evidence type="ECO:0000256" key="3">
    <source>
        <dbReference type="ARBA" id="ARBA00023163"/>
    </source>
</evidence>
<dbReference type="Pfam" id="PF00440">
    <property type="entry name" value="TetR_N"/>
    <property type="match status" value="1"/>
</dbReference>
<dbReference type="EMBL" id="JALXSQ010000008">
    <property type="protein sequence ID" value="MCT2042389.1"/>
    <property type="molecule type" value="Genomic_DNA"/>
</dbReference>
<dbReference type="Proteomes" id="UP001525379">
    <property type="component" value="Unassembled WGS sequence"/>
</dbReference>
<evidence type="ECO:0000256" key="1">
    <source>
        <dbReference type="ARBA" id="ARBA00023015"/>
    </source>
</evidence>
<comment type="caution">
    <text evidence="6">The sequence shown here is derived from an EMBL/GenBank/DDBJ whole genome shotgun (WGS) entry which is preliminary data.</text>
</comment>
<gene>
    <name evidence="6" type="ORF">M3D15_03415</name>
</gene>
<keyword evidence="2 4" id="KW-0238">DNA-binding</keyword>
<protein>
    <submittedName>
        <fullName evidence="6">TetR/AcrR family transcriptional regulator</fullName>
    </submittedName>
</protein>
<keyword evidence="7" id="KW-1185">Reference proteome</keyword>
<keyword evidence="3" id="KW-0804">Transcription</keyword>
<dbReference type="InterPro" id="IPR025996">
    <property type="entry name" value="MT1864/Rv1816-like_C"/>
</dbReference>
<evidence type="ECO:0000259" key="5">
    <source>
        <dbReference type="PROSITE" id="PS50977"/>
    </source>
</evidence>
<proteinExistence type="predicted"/>
<name>A0ABT2HVP1_9MICO</name>